<dbReference type="PANTHER" id="PTHR28629:SF4">
    <property type="entry name" value="TRIOKINASE_FMN CYCLASE"/>
    <property type="match status" value="1"/>
</dbReference>
<organism evidence="6 7">
    <name type="scientific">Frischella perrara</name>
    <dbReference type="NCBI Taxonomy" id="1267021"/>
    <lineage>
        <taxon>Bacteria</taxon>
        <taxon>Pseudomonadati</taxon>
        <taxon>Pseudomonadota</taxon>
        <taxon>Gammaproteobacteria</taxon>
        <taxon>Orbales</taxon>
        <taxon>Orbaceae</taxon>
        <taxon>Frischella</taxon>
    </lineage>
</organism>
<dbReference type="PROSITE" id="PS51481">
    <property type="entry name" value="DHAK"/>
    <property type="match status" value="1"/>
</dbReference>
<dbReference type="FunFam" id="3.40.50.10440:FF:000001">
    <property type="entry name" value="Dihydroxyacetone kinase, DhaK subunit"/>
    <property type="match status" value="1"/>
</dbReference>
<accession>A0A0A7S1V0</accession>
<evidence type="ECO:0000313" key="6">
    <source>
        <dbReference type="EMBL" id="AJA44817.1"/>
    </source>
</evidence>
<evidence type="ECO:0000256" key="2">
    <source>
        <dbReference type="ARBA" id="ARBA00022741"/>
    </source>
</evidence>
<dbReference type="AlphaFoldDB" id="A0A0A7S1V0"/>
<dbReference type="Gene3D" id="3.30.1180.20">
    <property type="entry name" value="Dihydroxyacetone kinase, domain 2"/>
    <property type="match status" value="1"/>
</dbReference>
<reference evidence="6 7" key="1">
    <citation type="journal article" date="2014" name="Appl. Environ. Microbiol.">
        <title>Gut symbionts from distinct hosts exhibit genotoxic activity via divergent colibactin biosynthetic pathways.</title>
        <authorList>
            <person name="Engel P."/>
            <person name="Vizcaino M.I."/>
            <person name="Crawford J.M."/>
        </authorList>
    </citation>
    <scope>NUCLEOTIDE SEQUENCE [LARGE SCALE GENOMIC DNA]</scope>
    <source>
        <strain evidence="6 7">PEB0191</strain>
    </source>
</reference>
<dbReference type="EC" id="2.7.1.-" evidence="6"/>
<dbReference type="FunFam" id="3.30.1180.20:FF:000001">
    <property type="entry name" value="Dihydroxyacetone kinase 1"/>
    <property type="match status" value="1"/>
</dbReference>
<keyword evidence="3 6" id="KW-0418">Kinase</keyword>
<gene>
    <name evidence="6" type="ORF">FPB0191_00991</name>
</gene>
<evidence type="ECO:0000313" key="7">
    <source>
        <dbReference type="Proteomes" id="UP000030901"/>
    </source>
</evidence>
<dbReference type="PANTHER" id="PTHR28629">
    <property type="entry name" value="TRIOKINASE/FMN CYCLASE"/>
    <property type="match status" value="1"/>
</dbReference>
<dbReference type="GO" id="GO:0005524">
    <property type="term" value="F:ATP binding"/>
    <property type="evidence" value="ECO:0007669"/>
    <property type="project" value="UniProtKB-KW"/>
</dbReference>
<evidence type="ECO:0000259" key="5">
    <source>
        <dbReference type="PROSITE" id="PS51481"/>
    </source>
</evidence>
<dbReference type="Pfam" id="PF02733">
    <property type="entry name" value="Dak1"/>
    <property type="match status" value="1"/>
</dbReference>
<keyword evidence="7" id="KW-1185">Reference proteome</keyword>
<dbReference type="Gene3D" id="3.40.50.10440">
    <property type="entry name" value="Dihydroxyacetone kinase, domain 1"/>
    <property type="match status" value="1"/>
</dbReference>
<dbReference type="InterPro" id="IPR050861">
    <property type="entry name" value="Dihydroxyacetone_Kinase"/>
</dbReference>
<name>A0A0A7S1V0_FRIPE</name>
<evidence type="ECO:0000256" key="3">
    <source>
        <dbReference type="ARBA" id="ARBA00022777"/>
    </source>
</evidence>
<dbReference type="GO" id="GO:0005829">
    <property type="term" value="C:cytosol"/>
    <property type="evidence" value="ECO:0007669"/>
    <property type="project" value="TreeGrafter"/>
</dbReference>
<keyword evidence="4" id="KW-0067">ATP-binding</keyword>
<dbReference type="SUPFAM" id="SSF82549">
    <property type="entry name" value="DAK1/DegV-like"/>
    <property type="match status" value="1"/>
</dbReference>
<dbReference type="Proteomes" id="UP000030901">
    <property type="component" value="Chromosome"/>
</dbReference>
<dbReference type="GO" id="GO:0019563">
    <property type="term" value="P:glycerol catabolic process"/>
    <property type="evidence" value="ECO:0007669"/>
    <property type="project" value="TreeGrafter"/>
</dbReference>
<dbReference type="InterPro" id="IPR004006">
    <property type="entry name" value="DhaK_dom"/>
</dbReference>
<dbReference type="HOGENOM" id="CLU_017054_0_0_6"/>
<dbReference type="OrthoDB" id="9806345at2"/>
<dbReference type="GO" id="GO:0004371">
    <property type="term" value="F:glycerone kinase activity"/>
    <property type="evidence" value="ECO:0007669"/>
    <property type="project" value="InterPro"/>
</dbReference>
<protein>
    <submittedName>
        <fullName evidence="6">Dihydroxyacetone kinase DhaK subunit</fullName>
        <ecNumber evidence="6">2.7.1.-</ecNumber>
    </submittedName>
</protein>
<dbReference type="RefSeq" id="WP_039104413.1">
    <property type="nucleotide sequence ID" value="NZ_CALYQC010000050.1"/>
</dbReference>
<feature type="domain" description="DhaK" evidence="5">
    <location>
        <begin position="10"/>
        <end position="332"/>
    </location>
</feature>
<keyword evidence="1 6" id="KW-0808">Transferase</keyword>
<dbReference type="KEGG" id="fpp:FPB0191_00991"/>
<keyword evidence="2" id="KW-0547">Nucleotide-binding</keyword>
<dbReference type="EMBL" id="CP009056">
    <property type="protein sequence ID" value="AJA44817.1"/>
    <property type="molecule type" value="Genomic_DNA"/>
</dbReference>
<proteinExistence type="predicted"/>
<dbReference type="STRING" id="1267021.FPB0191_00991"/>
<evidence type="ECO:0000256" key="1">
    <source>
        <dbReference type="ARBA" id="ARBA00022679"/>
    </source>
</evidence>
<evidence type="ECO:0000256" key="4">
    <source>
        <dbReference type="ARBA" id="ARBA00022840"/>
    </source>
</evidence>
<sequence>MRKPKKLLNDPNNVRQEVMQGLFYAYNGKLTTIDEYCAVYGNHISSDQVVVVSGGGSGHEPTFAGFIGKGGIDGCALGEVFTSPSPDQIIELTKSIEKGKGVLFLYGNYSGDGMNFDISAEILAEENIVTKTIKGTDDIASAPLSRISDRRGVAGIMFLYKIAGAAAQFEKYDLEKLYQVVSKANANVRTIGVALDGCALPQSNNFNFELDENEIEIGIGIHGEAGLRRQKMASSDEVVKEMIDHLCDDLPYVKGDQVCVLINNLGSLSNTELLVATRKVGIELNARGIISHDIVVGHYCTSLEMSGFSISLMKLDDELKHLYDLPCQTFGWRK</sequence>